<reference evidence="2 3" key="1">
    <citation type="submission" date="2020-01" db="EMBL/GenBank/DDBJ databases">
        <title>Sphingomonas sp. strain CSW-10.</title>
        <authorList>
            <person name="Chen W.-M."/>
        </authorList>
    </citation>
    <scope>NUCLEOTIDE SEQUENCE [LARGE SCALE GENOMIC DNA]</scope>
    <source>
        <strain evidence="2 3">CSW-10</strain>
    </source>
</reference>
<dbReference type="SUPFAM" id="SSF47616">
    <property type="entry name" value="GST C-terminal domain-like"/>
    <property type="match status" value="1"/>
</dbReference>
<proteinExistence type="predicted"/>
<dbReference type="Gene3D" id="3.40.30.10">
    <property type="entry name" value="Glutaredoxin"/>
    <property type="match status" value="1"/>
</dbReference>
<name>A0A6M4AWX4_9SPHN</name>
<sequence length="335" mass="37031">MTQRYEIHGALGSPYSLKVRAVMRYRRLPHIWIHGLATQGAALANVRAPVIPVVRFPDDSWHNDSTPLIHELERRHPADRSLIPPDPARAFLAALIEDFADEWLTKAMFGYRWLEDIDQIQMSRWLAFDALKGGGLETSQNNAEIFRQRQVSRMAIVGCTKDNFPLIEASTRAVLAALEAHVTDRHCLFGTRPSIAEFGIYGQLSQLGVDPTAQTMMRADYPYSFRWLSHIDDMSGIEGEWDAVETPLPPVVPALLDAIGQVYLPFLLANTAALEAGHTEVRMTAMGLPYVQGPFGYQAKCLAALRALHAALPASARQNVDPILDAAGCLAPLVA</sequence>
<protein>
    <submittedName>
        <fullName evidence="2">Glutathione S-transferase</fullName>
    </submittedName>
</protein>
<evidence type="ECO:0000259" key="1">
    <source>
        <dbReference type="Pfam" id="PF13417"/>
    </source>
</evidence>
<dbReference type="KEGG" id="slan:GV829_08935"/>
<accession>A0A6M4AWX4</accession>
<dbReference type="Pfam" id="PF13417">
    <property type="entry name" value="GST_N_3"/>
    <property type="match status" value="1"/>
</dbReference>
<dbReference type="InterPro" id="IPR004045">
    <property type="entry name" value="Glutathione_S-Trfase_N"/>
</dbReference>
<dbReference type="GO" id="GO:0016740">
    <property type="term" value="F:transferase activity"/>
    <property type="evidence" value="ECO:0007669"/>
    <property type="project" value="UniProtKB-KW"/>
</dbReference>
<dbReference type="AlphaFoldDB" id="A0A6M4AWX4"/>
<dbReference type="Proteomes" id="UP000503018">
    <property type="component" value="Chromosome"/>
</dbReference>
<evidence type="ECO:0000313" key="2">
    <source>
        <dbReference type="EMBL" id="QJQ32559.1"/>
    </source>
</evidence>
<keyword evidence="3" id="KW-1185">Reference proteome</keyword>
<dbReference type="RefSeq" id="WP_169945938.1">
    <property type="nucleotide sequence ID" value="NZ_CP053015.1"/>
</dbReference>
<keyword evidence="2" id="KW-0808">Transferase</keyword>
<gene>
    <name evidence="2" type="ORF">GV829_08935</name>
</gene>
<feature type="domain" description="GST N-terminal" evidence="1">
    <location>
        <begin position="8"/>
        <end position="78"/>
    </location>
</feature>
<dbReference type="Gene3D" id="1.20.1050.10">
    <property type="match status" value="1"/>
</dbReference>
<dbReference type="EMBL" id="CP053015">
    <property type="protein sequence ID" value="QJQ32559.1"/>
    <property type="molecule type" value="Genomic_DNA"/>
</dbReference>
<dbReference type="InterPro" id="IPR036249">
    <property type="entry name" value="Thioredoxin-like_sf"/>
</dbReference>
<dbReference type="InterPro" id="IPR036282">
    <property type="entry name" value="Glutathione-S-Trfase_C_sf"/>
</dbReference>
<organism evidence="2 3">
    <name type="scientific">Sphingomonas lacunae</name>
    <dbReference type="NCBI Taxonomy" id="2698828"/>
    <lineage>
        <taxon>Bacteria</taxon>
        <taxon>Pseudomonadati</taxon>
        <taxon>Pseudomonadota</taxon>
        <taxon>Alphaproteobacteria</taxon>
        <taxon>Sphingomonadales</taxon>
        <taxon>Sphingomonadaceae</taxon>
        <taxon>Sphingomonas</taxon>
    </lineage>
</organism>
<dbReference type="SUPFAM" id="SSF52833">
    <property type="entry name" value="Thioredoxin-like"/>
    <property type="match status" value="1"/>
</dbReference>
<evidence type="ECO:0000313" key="3">
    <source>
        <dbReference type="Proteomes" id="UP000503018"/>
    </source>
</evidence>